<dbReference type="PANTHER" id="PTHR35531:SF1">
    <property type="entry name" value="INNER MEMBRANE PROTEIN YBCI-RELATED"/>
    <property type="match status" value="1"/>
</dbReference>
<name>A0A6M0H2U5_9CLOT</name>
<dbReference type="GO" id="GO:0016787">
    <property type="term" value="F:hydrolase activity"/>
    <property type="evidence" value="ECO:0007669"/>
    <property type="project" value="UniProtKB-KW"/>
</dbReference>
<feature type="transmembrane region" description="Helical" evidence="1">
    <location>
        <begin position="21"/>
        <end position="39"/>
    </location>
</feature>
<feature type="transmembrane region" description="Helical" evidence="1">
    <location>
        <begin position="107"/>
        <end position="126"/>
    </location>
</feature>
<dbReference type="PIRSF" id="PIRSF030780">
    <property type="entry name" value="Md_memb_hyd_prd"/>
    <property type="match status" value="1"/>
</dbReference>
<dbReference type="InterPro" id="IPR016956">
    <property type="entry name" value="YdjM"/>
</dbReference>
<dbReference type="EMBL" id="JAAGPU010000009">
    <property type="protein sequence ID" value="NEU04494.1"/>
    <property type="molecule type" value="Genomic_DNA"/>
</dbReference>
<dbReference type="Proteomes" id="UP000481872">
    <property type="component" value="Unassembled WGS sequence"/>
</dbReference>
<keyword evidence="3" id="KW-1185">Reference proteome</keyword>
<accession>A0A6M0H2U5</accession>
<dbReference type="RefSeq" id="WP_061996097.1">
    <property type="nucleotide sequence ID" value="NZ_JAAGPU010000009.1"/>
</dbReference>
<keyword evidence="1" id="KW-0472">Membrane</keyword>
<evidence type="ECO:0000313" key="2">
    <source>
        <dbReference type="EMBL" id="NEU04494.1"/>
    </source>
</evidence>
<feature type="transmembrane region" description="Helical" evidence="1">
    <location>
        <begin position="84"/>
        <end position="101"/>
    </location>
</feature>
<keyword evidence="1" id="KW-0812">Transmembrane</keyword>
<feature type="transmembrane region" description="Helical" evidence="1">
    <location>
        <begin position="59"/>
        <end position="77"/>
    </location>
</feature>
<dbReference type="Pfam" id="PF04307">
    <property type="entry name" value="YdjM"/>
    <property type="match status" value="1"/>
</dbReference>
<keyword evidence="2" id="KW-0378">Hydrolase</keyword>
<organism evidence="2 3">
    <name type="scientific">Clostridium senegalense</name>
    <dbReference type="NCBI Taxonomy" id="1465809"/>
    <lineage>
        <taxon>Bacteria</taxon>
        <taxon>Bacillati</taxon>
        <taxon>Bacillota</taxon>
        <taxon>Clostridia</taxon>
        <taxon>Eubacteriales</taxon>
        <taxon>Clostridiaceae</taxon>
        <taxon>Clostridium</taxon>
    </lineage>
</organism>
<keyword evidence="1" id="KW-1133">Transmembrane helix</keyword>
<protein>
    <submittedName>
        <fullName evidence="2">Metal-dependent hydrolase</fullName>
    </submittedName>
</protein>
<dbReference type="PANTHER" id="PTHR35531">
    <property type="entry name" value="INNER MEMBRANE PROTEIN YBCI-RELATED"/>
    <property type="match status" value="1"/>
</dbReference>
<comment type="caution">
    <text evidence="2">The sequence shown here is derived from an EMBL/GenBank/DDBJ whole genome shotgun (WGS) entry which is preliminary data.</text>
</comment>
<evidence type="ECO:0000313" key="3">
    <source>
        <dbReference type="Proteomes" id="UP000481872"/>
    </source>
</evidence>
<dbReference type="AlphaFoldDB" id="A0A6M0H2U5"/>
<reference evidence="2 3" key="1">
    <citation type="submission" date="2020-02" db="EMBL/GenBank/DDBJ databases">
        <title>Genome assembly of a novel Clostridium senegalense strain.</title>
        <authorList>
            <person name="Gupta T.B."/>
            <person name="Jauregui R."/>
            <person name="Maclean P."/>
            <person name="Nawarathana A."/>
            <person name="Brightwell G."/>
        </authorList>
    </citation>
    <scope>NUCLEOTIDE SEQUENCE [LARGE SCALE GENOMIC DNA]</scope>
    <source>
        <strain evidence="2 3">AGRFS4</strain>
    </source>
</reference>
<dbReference type="InterPro" id="IPR007404">
    <property type="entry name" value="YdjM-like"/>
</dbReference>
<proteinExistence type="predicted"/>
<gene>
    <name evidence="2" type="ORF">G3M99_06395</name>
</gene>
<evidence type="ECO:0000256" key="1">
    <source>
        <dbReference type="SAM" id="Phobius"/>
    </source>
</evidence>
<sequence length="200" mass="22688">MTGKTHLSVGVTTFMYFSDKLPGKYVLLSLLFTIIGSMFPDIDHPKSILNKYLLPFRNNTTKVVVYLFVGILIIYLDTTYKGSMIFKIMGISSILIALSPHRTGFTHSVFGALMTTFIVAAFSKAYDFKNLQYYFMLGYIGHLICDMCTRKGVPLLYPIKNNKFKFPMAYSSSSKRGKFIENIIILSSIIYSTLKLPTLF</sequence>